<name>A0A9K3EB43_HELAN</name>
<comment type="caution">
    <text evidence="1">The sequence shown here is derived from an EMBL/GenBank/DDBJ whole genome shotgun (WGS) entry which is preliminary data.</text>
</comment>
<keyword evidence="2" id="KW-1185">Reference proteome</keyword>
<gene>
    <name evidence="1" type="ORF">HanXRQr2_Chr14g0646261</name>
</gene>
<reference evidence="1" key="2">
    <citation type="submission" date="2020-06" db="EMBL/GenBank/DDBJ databases">
        <title>Helianthus annuus Genome sequencing and assembly Release 2.</title>
        <authorList>
            <person name="Gouzy J."/>
            <person name="Langlade N."/>
            <person name="Munos S."/>
        </authorList>
    </citation>
    <scope>NUCLEOTIDE SEQUENCE</scope>
    <source>
        <tissue evidence="1">Leaves</tissue>
    </source>
</reference>
<proteinExistence type="predicted"/>
<reference evidence="1" key="1">
    <citation type="journal article" date="2017" name="Nature">
        <title>The sunflower genome provides insights into oil metabolism, flowering and Asterid evolution.</title>
        <authorList>
            <person name="Badouin H."/>
            <person name="Gouzy J."/>
            <person name="Grassa C.J."/>
            <person name="Murat F."/>
            <person name="Staton S.E."/>
            <person name="Cottret L."/>
            <person name="Lelandais-Briere C."/>
            <person name="Owens G.L."/>
            <person name="Carrere S."/>
            <person name="Mayjonade B."/>
            <person name="Legrand L."/>
            <person name="Gill N."/>
            <person name="Kane N.C."/>
            <person name="Bowers J.E."/>
            <person name="Hubner S."/>
            <person name="Bellec A."/>
            <person name="Berard A."/>
            <person name="Berges H."/>
            <person name="Blanchet N."/>
            <person name="Boniface M.C."/>
            <person name="Brunel D."/>
            <person name="Catrice O."/>
            <person name="Chaidir N."/>
            <person name="Claudel C."/>
            <person name="Donnadieu C."/>
            <person name="Faraut T."/>
            <person name="Fievet G."/>
            <person name="Helmstetter N."/>
            <person name="King M."/>
            <person name="Knapp S.J."/>
            <person name="Lai Z."/>
            <person name="Le Paslier M.C."/>
            <person name="Lippi Y."/>
            <person name="Lorenzon L."/>
            <person name="Mandel J.R."/>
            <person name="Marage G."/>
            <person name="Marchand G."/>
            <person name="Marquand E."/>
            <person name="Bret-Mestries E."/>
            <person name="Morien E."/>
            <person name="Nambeesan S."/>
            <person name="Nguyen T."/>
            <person name="Pegot-Espagnet P."/>
            <person name="Pouilly N."/>
            <person name="Raftis F."/>
            <person name="Sallet E."/>
            <person name="Schiex T."/>
            <person name="Thomas J."/>
            <person name="Vandecasteele C."/>
            <person name="Vares D."/>
            <person name="Vear F."/>
            <person name="Vautrin S."/>
            <person name="Crespi M."/>
            <person name="Mangin B."/>
            <person name="Burke J.M."/>
            <person name="Salse J."/>
            <person name="Munos S."/>
            <person name="Vincourt P."/>
            <person name="Rieseberg L.H."/>
            <person name="Langlade N.B."/>
        </authorList>
    </citation>
    <scope>NUCLEOTIDE SEQUENCE</scope>
    <source>
        <tissue evidence="1">Leaves</tissue>
    </source>
</reference>
<organism evidence="1 2">
    <name type="scientific">Helianthus annuus</name>
    <name type="common">Common sunflower</name>
    <dbReference type="NCBI Taxonomy" id="4232"/>
    <lineage>
        <taxon>Eukaryota</taxon>
        <taxon>Viridiplantae</taxon>
        <taxon>Streptophyta</taxon>
        <taxon>Embryophyta</taxon>
        <taxon>Tracheophyta</taxon>
        <taxon>Spermatophyta</taxon>
        <taxon>Magnoliopsida</taxon>
        <taxon>eudicotyledons</taxon>
        <taxon>Gunneridae</taxon>
        <taxon>Pentapetalae</taxon>
        <taxon>asterids</taxon>
        <taxon>campanulids</taxon>
        <taxon>Asterales</taxon>
        <taxon>Asteraceae</taxon>
        <taxon>Asteroideae</taxon>
        <taxon>Heliantheae alliance</taxon>
        <taxon>Heliantheae</taxon>
        <taxon>Helianthus</taxon>
    </lineage>
</organism>
<dbReference type="EMBL" id="MNCJ02000329">
    <property type="protein sequence ID" value="KAF5769266.1"/>
    <property type="molecule type" value="Genomic_DNA"/>
</dbReference>
<dbReference type="Proteomes" id="UP000215914">
    <property type="component" value="Unassembled WGS sequence"/>
</dbReference>
<dbReference type="Gramene" id="mRNA:HanXRQr2_Chr14g0646261">
    <property type="protein sequence ID" value="CDS:HanXRQr2_Chr14g0646261.1"/>
    <property type="gene ID" value="HanXRQr2_Chr14g0646261"/>
</dbReference>
<evidence type="ECO:0000313" key="1">
    <source>
        <dbReference type="EMBL" id="KAF5769266.1"/>
    </source>
</evidence>
<evidence type="ECO:0000313" key="2">
    <source>
        <dbReference type="Proteomes" id="UP000215914"/>
    </source>
</evidence>
<protein>
    <submittedName>
        <fullName evidence="1">Uncharacterized protein</fullName>
    </submittedName>
</protein>
<accession>A0A9K3EB43</accession>
<sequence length="55" mass="6897">MELKSRMKIARLQTFWIQMRKNKPLDESRKTGKKRQERNWNFSLNKRECMFHINN</sequence>
<dbReference type="AlphaFoldDB" id="A0A9K3EB43"/>